<reference evidence="1" key="1">
    <citation type="submission" date="2023-07" db="EMBL/GenBank/DDBJ databases">
        <title>Chromosome-level genome assembly of Artemia franciscana.</title>
        <authorList>
            <person name="Jo E."/>
        </authorList>
    </citation>
    <scope>NUCLEOTIDE SEQUENCE</scope>
    <source>
        <tissue evidence="1">Whole body</tissue>
    </source>
</reference>
<evidence type="ECO:0000313" key="2">
    <source>
        <dbReference type="Proteomes" id="UP001187531"/>
    </source>
</evidence>
<evidence type="ECO:0000313" key="1">
    <source>
        <dbReference type="EMBL" id="KAK2715472.1"/>
    </source>
</evidence>
<accession>A0AA88I504</accession>
<proteinExistence type="predicted"/>
<name>A0AA88I504_ARTSF</name>
<comment type="caution">
    <text evidence="1">The sequence shown here is derived from an EMBL/GenBank/DDBJ whole genome shotgun (WGS) entry which is preliminary data.</text>
</comment>
<dbReference type="AlphaFoldDB" id="A0AA88I504"/>
<keyword evidence="2" id="KW-1185">Reference proteome</keyword>
<protein>
    <submittedName>
        <fullName evidence="1">Uncharacterized protein</fullName>
    </submittedName>
</protein>
<gene>
    <name evidence="1" type="ORF">QYM36_010179</name>
</gene>
<dbReference type="Proteomes" id="UP001187531">
    <property type="component" value="Unassembled WGS sequence"/>
</dbReference>
<organism evidence="1 2">
    <name type="scientific">Artemia franciscana</name>
    <name type="common">Brine shrimp</name>
    <name type="synonym">Artemia sanfranciscana</name>
    <dbReference type="NCBI Taxonomy" id="6661"/>
    <lineage>
        <taxon>Eukaryota</taxon>
        <taxon>Metazoa</taxon>
        <taxon>Ecdysozoa</taxon>
        <taxon>Arthropoda</taxon>
        <taxon>Crustacea</taxon>
        <taxon>Branchiopoda</taxon>
        <taxon>Anostraca</taxon>
        <taxon>Artemiidae</taxon>
        <taxon>Artemia</taxon>
    </lineage>
</organism>
<dbReference type="EMBL" id="JAVRJZ010000012">
    <property type="protein sequence ID" value="KAK2715472.1"/>
    <property type="molecule type" value="Genomic_DNA"/>
</dbReference>
<sequence>MVEVFVQLHQKQETKELIIVFHRSESTLRFIRKMFWQAVEKQLENRRLQNEEGCKMYMLGIVKFIVTDFVMRYIDTNDIFCPDESFRDPERTFKVFCDDILFEIPKLSKVGKGATKRVPYLHKESDLVKVIDRSNFCWSTSYAKTHILAKFSDSDFQQIEAPKRFQYAQLTDSLRYTASIHSLMNVLVNLIQLANVGHSGLPELNLKNFRPGTRVIGQTPQLIPVKHYTEMKEKMWKLRQSLIKEENLQENEITVVECKVPFISSFHAKDPM</sequence>